<keyword evidence="1" id="KW-0812">Transmembrane</keyword>
<keyword evidence="1" id="KW-1133">Transmembrane helix</keyword>
<proteinExistence type="predicted"/>
<evidence type="ECO:0000256" key="1">
    <source>
        <dbReference type="SAM" id="Phobius"/>
    </source>
</evidence>
<feature type="transmembrane region" description="Helical" evidence="1">
    <location>
        <begin position="6"/>
        <end position="27"/>
    </location>
</feature>
<protein>
    <submittedName>
        <fullName evidence="2">Uncharacterized protein</fullName>
    </submittedName>
</protein>
<gene>
    <name evidence="2" type="ORF">MNV_40034</name>
</gene>
<dbReference type="AlphaFoldDB" id="A0A284VQK2"/>
<organism evidence="2 3">
    <name type="scientific">Candidatus Methanoperedens nitratireducens</name>
    <dbReference type="NCBI Taxonomy" id="1392998"/>
    <lineage>
        <taxon>Archaea</taxon>
        <taxon>Methanobacteriati</taxon>
        <taxon>Methanobacteriota</taxon>
        <taxon>Stenosarchaea group</taxon>
        <taxon>Methanomicrobia</taxon>
        <taxon>Methanosarcinales</taxon>
        <taxon>ANME-2 cluster</taxon>
        <taxon>Candidatus Methanoperedentaceae</taxon>
        <taxon>Candidatus Methanoperedens</taxon>
    </lineage>
</organism>
<keyword evidence="1" id="KW-0472">Membrane</keyword>
<accession>A0A284VQK2</accession>
<name>A0A284VQK2_9EURY</name>
<dbReference type="Proteomes" id="UP000218615">
    <property type="component" value="Unassembled WGS sequence"/>
</dbReference>
<feature type="transmembrane region" description="Helical" evidence="1">
    <location>
        <begin position="62"/>
        <end position="85"/>
    </location>
</feature>
<dbReference type="RefSeq" id="WP_096206235.1">
    <property type="nucleotide sequence ID" value="NZ_FZMP01000185.1"/>
</dbReference>
<dbReference type="EMBL" id="FZMP01000185">
    <property type="protein sequence ID" value="SNQ61566.1"/>
    <property type="molecule type" value="Genomic_DNA"/>
</dbReference>
<evidence type="ECO:0000313" key="3">
    <source>
        <dbReference type="Proteomes" id="UP000218615"/>
    </source>
</evidence>
<feature type="transmembrane region" description="Helical" evidence="1">
    <location>
        <begin position="34"/>
        <end position="56"/>
    </location>
</feature>
<evidence type="ECO:0000313" key="2">
    <source>
        <dbReference type="EMBL" id="SNQ61566.1"/>
    </source>
</evidence>
<sequence length="111" mass="12587">MIEFLRAVLGGLFLFLIPGLAWCLLLFEKEKKDALELVALSIALSISISTLSIFFLNSMLGVKITLINAGIILVILTITPVFFWIRRGNSLRDLYEELTIRSYKKLNVKKI</sequence>
<keyword evidence="3" id="KW-1185">Reference proteome</keyword>
<reference evidence="3" key="1">
    <citation type="submission" date="2017-06" db="EMBL/GenBank/DDBJ databases">
        <authorList>
            <person name="Cremers G."/>
        </authorList>
    </citation>
    <scope>NUCLEOTIDE SEQUENCE [LARGE SCALE GENOMIC DNA]</scope>
</reference>